<keyword evidence="4" id="KW-1185">Reference proteome</keyword>
<evidence type="ECO:0000313" key="2">
    <source>
        <dbReference type="EMBL" id="TXC80489.1"/>
    </source>
</evidence>
<dbReference type="AlphaFoldDB" id="A0A5C6V614"/>
<gene>
    <name evidence="2" type="ORF">FRZ40_40175</name>
    <name evidence="1" type="ORF">V4C56_07455</name>
</gene>
<dbReference type="Proteomes" id="UP001481677">
    <property type="component" value="Unassembled WGS sequence"/>
</dbReference>
<dbReference type="EMBL" id="VOQS01000005">
    <property type="protein sequence ID" value="TXC80489.1"/>
    <property type="molecule type" value="Genomic_DNA"/>
</dbReference>
<reference evidence="2 3" key="1">
    <citation type="journal article" date="2018" name="Int. J. Syst. Evol. Microbiol.">
        <title>Paraburkholderia azotifigens sp. nov., a nitrogen-fixing bacterium isolated from paddy soil.</title>
        <authorList>
            <person name="Choi G.M."/>
            <person name="Im W.T."/>
        </authorList>
    </citation>
    <scope>NUCLEOTIDE SEQUENCE [LARGE SCALE GENOMIC DNA]</scope>
    <source>
        <strain evidence="2 3">NF 2-5-3</strain>
    </source>
</reference>
<sequence length="211" mass="23411">MIRFVANLGLIFAITLPAITIADPLVGGLHSIGRKTVFSGECHVSIYDKYGGNLNDNSRKDDSSDLNTFNEAYATYYKETSARRGSNDISLSFKCEKISLEQACKKFANLEYARNKWKPVDLPHDVDRHTRLSSNPIVVTLDRGGTRGALYVSTDTSGAMQYRHRYLGYCLSAHNGVSIFGGGIVNYPPFNPSSSTEKEVIELLKSVKFEQ</sequence>
<dbReference type="EMBL" id="JAZHGA010000004">
    <property type="protein sequence ID" value="MEM5339470.1"/>
    <property type="molecule type" value="Genomic_DNA"/>
</dbReference>
<evidence type="ECO:0000313" key="4">
    <source>
        <dbReference type="Proteomes" id="UP001481677"/>
    </source>
</evidence>
<dbReference type="RefSeq" id="WP_147237998.1">
    <property type="nucleotide sequence ID" value="NZ_JAZHFZ010000004.1"/>
</dbReference>
<protein>
    <submittedName>
        <fullName evidence="2">Uncharacterized protein</fullName>
    </submittedName>
</protein>
<reference evidence="2" key="2">
    <citation type="submission" date="2019-08" db="EMBL/GenBank/DDBJ databases">
        <authorList>
            <person name="Im W.-T."/>
        </authorList>
    </citation>
    <scope>NUCLEOTIDE SEQUENCE</scope>
    <source>
        <strain evidence="2">NF 2-5-3</strain>
    </source>
</reference>
<evidence type="ECO:0000313" key="3">
    <source>
        <dbReference type="Proteomes" id="UP000321776"/>
    </source>
</evidence>
<organism evidence="2 3">
    <name type="scientific">Paraburkholderia azotifigens</name>
    <dbReference type="NCBI Taxonomy" id="2057004"/>
    <lineage>
        <taxon>Bacteria</taxon>
        <taxon>Pseudomonadati</taxon>
        <taxon>Pseudomonadota</taxon>
        <taxon>Betaproteobacteria</taxon>
        <taxon>Burkholderiales</taxon>
        <taxon>Burkholderiaceae</taxon>
        <taxon>Paraburkholderia</taxon>
    </lineage>
</organism>
<reference evidence="1 4" key="3">
    <citation type="submission" date="2024-01" db="EMBL/GenBank/DDBJ databases">
        <title>The diversity of rhizobia nodulating Mimosa spp. in eleven states of Brazil covering several biomes is determined by host plant, location, and edaphic factors.</title>
        <authorList>
            <person name="Rouws L."/>
            <person name="Barauna A."/>
            <person name="Beukes C."/>
            <person name="De Faria S.M."/>
            <person name="Gross E."/>
            <person name="Dos Reis Junior F.B."/>
            <person name="Simon M."/>
            <person name="Maluk M."/>
            <person name="Odee D.W."/>
            <person name="Kenicer G."/>
            <person name="Young J.P.W."/>
            <person name="Reis V.M."/>
            <person name="Zilli J."/>
            <person name="James E.K."/>
        </authorList>
    </citation>
    <scope>NUCLEOTIDE SEQUENCE [LARGE SCALE GENOMIC DNA]</scope>
    <source>
        <strain evidence="1 4">JPY530</strain>
    </source>
</reference>
<accession>A0A5C6V614</accession>
<evidence type="ECO:0000313" key="1">
    <source>
        <dbReference type="EMBL" id="MEM5339470.1"/>
    </source>
</evidence>
<name>A0A5C6V614_9BURK</name>
<proteinExistence type="predicted"/>
<dbReference type="Proteomes" id="UP000321776">
    <property type="component" value="Unassembled WGS sequence"/>
</dbReference>
<comment type="caution">
    <text evidence="2">The sequence shown here is derived from an EMBL/GenBank/DDBJ whole genome shotgun (WGS) entry which is preliminary data.</text>
</comment>